<gene>
    <name evidence="1" type="ORF">AYI68_g8199</name>
</gene>
<evidence type="ECO:0000313" key="2">
    <source>
        <dbReference type="Proteomes" id="UP000187455"/>
    </source>
</evidence>
<dbReference type="Proteomes" id="UP000187455">
    <property type="component" value="Unassembled WGS sequence"/>
</dbReference>
<dbReference type="AlphaFoldDB" id="A0A1R0GLK0"/>
<organism evidence="1 2">
    <name type="scientific">Smittium mucronatum</name>
    <dbReference type="NCBI Taxonomy" id="133383"/>
    <lineage>
        <taxon>Eukaryota</taxon>
        <taxon>Fungi</taxon>
        <taxon>Fungi incertae sedis</taxon>
        <taxon>Zoopagomycota</taxon>
        <taxon>Kickxellomycotina</taxon>
        <taxon>Harpellomycetes</taxon>
        <taxon>Harpellales</taxon>
        <taxon>Legeriomycetaceae</taxon>
        <taxon>Smittium</taxon>
    </lineage>
</organism>
<proteinExistence type="predicted"/>
<dbReference type="EMBL" id="LSSL01007691">
    <property type="protein sequence ID" value="OLY77765.1"/>
    <property type="molecule type" value="Genomic_DNA"/>
</dbReference>
<accession>A0A1R0GLK0</accession>
<comment type="caution">
    <text evidence="1">The sequence shown here is derived from an EMBL/GenBank/DDBJ whole genome shotgun (WGS) entry which is preliminary data.</text>
</comment>
<evidence type="ECO:0000313" key="1">
    <source>
        <dbReference type="EMBL" id="OLY77765.1"/>
    </source>
</evidence>
<keyword evidence="2" id="KW-1185">Reference proteome</keyword>
<protein>
    <submittedName>
        <fullName evidence="1">Uncharacterized protein</fullName>
    </submittedName>
</protein>
<name>A0A1R0GLK0_9FUNG</name>
<sequence>MDTLMTDKDVNEWLRFCSENSINEYGSIVDGGAQNIDKPSVSNGSFTEHHMRTRWSNLLHRLNRDISDLEKEVEGRIVLADLYKKAESLHSGISRFISSASVPSDYEFNKSGSKKLNFFELQNDKKLYDTHCSQIQDKHIAIIIWNGYQECAQKGLFTNPNSFTEYQSGQLAKIIAGHGASGKFDCTLLTANPSDLTSIALGALGASVSNTDTPYPNLNHYNKKPIAEQDPGFLSMYQTCEMREYNNEKVLQMPTMGFFSPSSKLDAKVAKCTSMLPTPPKFPKINPNSTLHKNEPLYCFDNSYPAPVIISPNQIIPKRKKNDKSYFQDFKPDQPKRIKTADLSQDISGLNSQDLGILSSIIENQNHKLFEEFMNQQDEIFKPRKADRSDFPFNLSKEIEDVGVCPGNIIFDDQTSIAINTSKRSVLDELMRDYMLSSQTVNPMSFNSQAEITDNQEIAKDYSYFGNQKQSGFNASADFELKISKKIEAEMQKEGSKEREADLKTSVNDYLDFINPNIFFDAENSAEHLNSISSFQENSRNENLNTTVDFFGLLEEVPPFMDYNQGFGYNCEVSDDEQCLFNEMIFDLDQKLECW</sequence>
<reference evidence="1 2" key="1">
    <citation type="journal article" date="2016" name="Mol. Biol. Evol.">
        <title>Genome-Wide Survey of Gut Fungi (Harpellales) Reveals the First Horizontally Transferred Ubiquitin Gene from a Mosquito Host.</title>
        <authorList>
            <person name="Wang Y."/>
            <person name="White M.M."/>
            <person name="Kvist S."/>
            <person name="Moncalvo J.M."/>
        </authorList>
    </citation>
    <scope>NUCLEOTIDE SEQUENCE [LARGE SCALE GENOMIC DNA]</scope>
    <source>
        <strain evidence="1 2">ALG-7-W6</strain>
    </source>
</reference>
<dbReference type="OrthoDB" id="5600508at2759"/>